<evidence type="ECO:0000313" key="2">
    <source>
        <dbReference type="EMBL" id="KAG6654554.1"/>
    </source>
</evidence>
<accession>A0A8T1QK61</accession>
<sequence length="67" mass="7825">MFLWVIFNIMQSLSWLRASNLVAESRKVQIQTMGKIKMICICIYPTVNPKQQSIPWALQSFNTFFIA</sequence>
<evidence type="ECO:0000313" key="3">
    <source>
        <dbReference type="Proteomes" id="UP000811609"/>
    </source>
</evidence>
<feature type="signal peptide" evidence="1">
    <location>
        <begin position="1"/>
        <end position="18"/>
    </location>
</feature>
<keyword evidence="1" id="KW-0732">Signal</keyword>
<evidence type="ECO:0000256" key="1">
    <source>
        <dbReference type="SAM" id="SignalP"/>
    </source>
</evidence>
<protein>
    <recommendedName>
        <fullName evidence="4">Secreted protein</fullName>
    </recommendedName>
</protein>
<dbReference type="EMBL" id="CM031813">
    <property type="protein sequence ID" value="KAG6654554.1"/>
    <property type="molecule type" value="Genomic_DNA"/>
</dbReference>
<organism evidence="2 3">
    <name type="scientific">Carya illinoinensis</name>
    <name type="common">Pecan</name>
    <dbReference type="NCBI Taxonomy" id="32201"/>
    <lineage>
        <taxon>Eukaryota</taxon>
        <taxon>Viridiplantae</taxon>
        <taxon>Streptophyta</taxon>
        <taxon>Embryophyta</taxon>
        <taxon>Tracheophyta</taxon>
        <taxon>Spermatophyta</taxon>
        <taxon>Magnoliopsida</taxon>
        <taxon>eudicotyledons</taxon>
        <taxon>Gunneridae</taxon>
        <taxon>Pentapetalae</taxon>
        <taxon>rosids</taxon>
        <taxon>fabids</taxon>
        <taxon>Fagales</taxon>
        <taxon>Juglandaceae</taxon>
        <taxon>Carya</taxon>
    </lineage>
</organism>
<name>A0A8T1QK61_CARIL</name>
<proteinExistence type="predicted"/>
<keyword evidence="3" id="KW-1185">Reference proteome</keyword>
<dbReference type="AlphaFoldDB" id="A0A8T1QK61"/>
<feature type="chain" id="PRO_5035852819" description="Secreted protein" evidence="1">
    <location>
        <begin position="19"/>
        <end position="67"/>
    </location>
</feature>
<comment type="caution">
    <text evidence="2">The sequence shown here is derived from an EMBL/GenBank/DDBJ whole genome shotgun (WGS) entry which is preliminary data.</text>
</comment>
<gene>
    <name evidence="2" type="ORF">CIPAW_05G152900</name>
</gene>
<evidence type="ECO:0008006" key="4">
    <source>
        <dbReference type="Google" id="ProtNLM"/>
    </source>
</evidence>
<reference evidence="2" key="1">
    <citation type="submission" date="2020-12" db="EMBL/GenBank/DDBJ databases">
        <title>WGS assembly of Carya illinoinensis cv. Pawnee.</title>
        <authorList>
            <person name="Platts A."/>
            <person name="Shu S."/>
            <person name="Wright S."/>
            <person name="Barry K."/>
            <person name="Edger P."/>
            <person name="Pires J.C."/>
            <person name="Schmutz J."/>
        </authorList>
    </citation>
    <scope>NUCLEOTIDE SEQUENCE</scope>
    <source>
        <tissue evidence="2">Leaf</tissue>
    </source>
</reference>
<dbReference type="Proteomes" id="UP000811609">
    <property type="component" value="Chromosome 5"/>
</dbReference>